<proteinExistence type="predicted"/>
<dbReference type="AlphaFoldDB" id="A0A316GCC2"/>
<gene>
    <name evidence="4" type="ORF">C8D95_101382</name>
</gene>
<keyword evidence="5" id="KW-1185">Reference proteome</keyword>
<comment type="caution">
    <text evidence="4">The sequence shown here is derived from an EMBL/GenBank/DDBJ whole genome shotgun (WGS) entry which is preliminary data.</text>
</comment>
<feature type="domain" description="DUF4174" evidence="3">
    <location>
        <begin position="46"/>
        <end position="147"/>
    </location>
</feature>
<feature type="signal peptide" evidence="2">
    <location>
        <begin position="1"/>
        <end position="23"/>
    </location>
</feature>
<dbReference type="Proteomes" id="UP000245390">
    <property type="component" value="Unassembled WGS sequence"/>
</dbReference>
<organism evidence="4 5">
    <name type="scientific">Silicimonas algicola</name>
    <dbReference type="NCBI Taxonomy" id="1826607"/>
    <lineage>
        <taxon>Bacteria</taxon>
        <taxon>Pseudomonadati</taxon>
        <taxon>Pseudomonadota</taxon>
        <taxon>Alphaproteobacteria</taxon>
        <taxon>Rhodobacterales</taxon>
        <taxon>Paracoccaceae</taxon>
    </lineage>
</organism>
<evidence type="ECO:0000256" key="2">
    <source>
        <dbReference type="SAM" id="SignalP"/>
    </source>
</evidence>
<evidence type="ECO:0000313" key="4">
    <source>
        <dbReference type="EMBL" id="PWK58568.1"/>
    </source>
</evidence>
<dbReference type="KEGG" id="salo:EF888_03360"/>
<dbReference type="RefSeq" id="WP_109757449.1">
    <property type="nucleotide sequence ID" value="NZ_CP034588.1"/>
</dbReference>
<dbReference type="InterPro" id="IPR025232">
    <property type="entry name" value="DUF4174"/>
</dbReference>
<sequence length="151" mass="17020">MNKSIALRSMALLAAAWGLSAAAQDTAAERWQTAPEVVLEASDLTLEEFEWIARPIIVFADSPADPAFREQMEYLAERPDALVERDVVVIVDTDPSAQSAIRKTLRPRGFQLTVIGKDGRVVLRKPFPWHVREITRSIDKQPIRKQELRGE</sequence>
<evidence type="ECO:0000259" key="3">
    <source>
        <dbReference type="Pfam" id="PF13778"/>
    </source>
</evidence>
<keyword evidence="1 2" id="KW-0732">Signal</keyword>
<accession>A0A316GCC2</accession>
<protein>
    <submittedName>
        <fullName evidence="4">Uncharacterized protein DUF4174</fullName>
    </submittedName>
</protein>
<evidence type="ECO:0000313" key="5">
    <source>
        <dbReference type="Proteomes" id="UP000245390"/>
    </source>
</evidence>
<feature type="chain" id="PRO_5016425206" evidence="2">
    <location>
        <begin position="24"/>
        <end position="151"/>
    </location>
</feature>
<evidence type="ECO:0000256" key="1">
    <source>
        <dbReference type="ARBA" id="ARBA00022729"/>
    </source>
</evidence>
<dbReference type="Pfam" id="PF13778">
    <property type="entry name" value="DUF4174"/>
    <property type="match status" value="1"/>
</dbReference>
<dbReference type="OrthoDB" id="7362103at2"/>
<name>A0A316GCC2_9RHOB</name>
<reference evidence="4 5" key="1">
    <citation type="submission" date="2018-05" db="EMBL/GenBank/DDBJ databases">
        <title>Genomic Encyclopedia of Type Strains, Phase IV (KMG-IV): sequencing the most valuable type-strain genomes for metagenomic binning, comparative biology and taxonomic classification.</title>
        <authorList>
            <person name="Goeker M."/>
        </authorList>
    </citation>
    <scope>NUCLEOTIDE SEQUENCE [LARGE SCALE GENOMIC DNA]</scope>
    <source>
        <strain evidence="4 5">DSM 103371</strain>
    </source>
</reference>
<dbReference type="EMBL" id="QGGV01000001">
    <property type="protein sequence ID" value="PWK58568.1"/>
    <property type="molecule type" value="Genomic_DNA"/>
</dbReference>